<evidence type="ECO:0000256" key="1">
    <source>
        <dbReference type="ARBA" id="ARBA00008857"/>
    </source>
</evidence>
<dbReference type="PANTHER" id="PTHR30349:SF64">
    <property type="entry name" value="PROPHAGE INTEGRASE INTD-RELATED"/>
    <property type="match status" value="1"/>
</dbReference>
<dbReference type="Pfam" id="PF00589">
    <property type="entry name" value="Phage_integrase"/>
    <property type="match status" value="1"/>
</dbReference>
<evidence type="ECO:0000313" key="9">
    <source>
        <dbReference type="EMBL" id="EGF26339.1"/>
    </source>
</evidence>
<dbReference type="Gene3D" id="1.10.443.10">
    <property type="entry name" value="Intergrase catalytic core"/>
    <property type="match status" value="1"/>
</dbReference>
<dbReference type="InterPro" id="IPR013762">
    <property type="entry name" value="Integrase-like_cat_sf"/>
</dbReference>
<dbReference type="PROSITE" id="PS51898">
    <property type="entry name" value="TYR_RECOMBINASE"/>
    <property type="match status" value="1"/>
</dbReference>
<dbReference type="GO" id="GO:0015074">
    <property type="term" value="P:DNA integration"/>
    <property type="evidence" value="ECO:0007669"/>
    <property type="project" value="UniProtKB-KW"/>
</dbReference>
<evidence type="ECO:0000259" key="8">
    <source>
        <dbReference type="PROSITE" id="PS51900"/>
    </source>
</evidence>
<evidence type="ECO:0000256" key="2">
    <source>
        <dbReference type="ARBA" id="ARBA00022908"/>
    </source>
</evidence>
<dbReference type="InterPro" id="IPR011010">
    <property type="entry name" value="DNA_brk_join_enz"/>
</dbReference>
<dbReference type="CDD" id="cd00397">
    <property type="entry name" value="DNA_BRE_C"/>
    <property type="match status" value="1"/>
</dbReference>
<dbReference type="InterPro" id="IPR025269">
    <property type="entry name" value="SAM-like_dom"/>
</dbReference>
<dbReference type="Gene3D" id="1.10.150.130">
    <property type="match status" value="1"/>
</dbReference>
<comment type="caution">
    <text evidence="9">The sequence shown here is derived from an EMBL/GenBank/DDBJ whole genome shotgun (WGS) entry which is preliminary data.</text>
</comment>
<feature type="domain" description="Tyr recombinase" evidence="7">
    <location>
        <begin position="104"/>
        <end position="287"/>
    </location>
</feature>
<dbReference type="PROSITE" id="PS51900">
    <property type="entry name" value="CB"/>
    <property type="match status" value="1"/>
</dbReference>
<organism evidence="9 10">
    <name type="scientific">Rhodopirellula baltica WH47</name>
    <dbReference type="NCBI Taxonomy" id="991778"/>
    <lineage>
        <taxon>Bacteria</taxon>
        <taxon>Pseudomonadati</taxon>
        <taxon>Planctomycetota</taxon>
        <taxon>Planctomycetia</taxon>
        <taxon>Pirellulales</taxon>
        <taxon>Pirellulaceae</taxon>
        <taxon>Rhodopirellula</taxon>
    </lineage>
</organism>
<dbReference type="InterPro" id="IPR002104">
    <property type="entry name" value="Integrase_catalytic"/>
</dbReference>
<feature type="region of interest" description="Disordered" evidence="6">
    <location>
        <begin position="287"/>
        <end position="359"/>
    </location>
</feature>
<dbReference type="GO" id="GO:0003677">
    <property type="term" value="F:DNA binding"/>
    <property type="evidence" value="ECO:0007669"/>
    <property type="project" value="UniProtKB-UniRule"/>
</dbReference>
<reference evidence="9 10" key="1">
    <citation type="journal article" date="2013" name="Mar. Genomics">
        <title>Expression of sulfatases in Rhodopirellula baltica and the diversity of sulfatases in the genus Rhodopirellula.</title>
        <authorList>
            <person name="Wegner C.E."/>
            <person name="Richter-Heitmann T."/>
            <person name="Klindworth A."/>
            <person name="Klockow C."/>
            <person name="Richter M."/>
            <person name="Achstetter T."/>
            <person name="Glockner F.O."/>
            <person name="Harder J."/>
        </authorList>
    </citation>
    <scope>NUCLEOTIDE SEQUENCE [LARGE SCALE GENOMIC DNA]</scope>
    <source>
        <strain evidence="9 10">WH47</strain>
    </source>
</reference>
<feature type="compositionally biased region" description="Polar residues" evidence="6">
    <location>
        <begin position="292"/>
        <end position="316"/>
    </location>
</feature>
<name>F2AVI1_RHOBT</name>
<feature type="domain" description="Core-binding (CB)" evidence="8">
    <location>
        <begin position="1"/>
        <end position="82"/>
    </location>
</feature>
<dbReference type="InterPro" id="IPR050090">
    <property type="entry name" value="Tyrosine_recombinase_XerCD"/>
</dbReference>
<comment type="similarity">
    <text evidence="1">Belongs to the 'phage' integrase family.</text>
</comment>
<evidence type="ECO:0000256" key="3">
    <source>
        <dbReference type="ARBA" id="ARBA00023125"/>
    </source>
</evidence>
<evidence type="ECO:0000256" key="5">
    <source>
        <dbReference type="PROSITE-ProRule" id="PRU01248"/>
    </source>
</evidence>
<keyword evidence="2" id="KW-0229">DNA integration</keyword>
<evidence type="ECO:0000313" key="10">
    <source>
        <dbReference type="Proteomes" id="UP000006222"/>
    </source>
</evidence>
<evidence type="ECO:0000256" key="6">
    <source>
        <dbReference type="SAM" id="MobiDB-lite"/>
    </source>
</evidence>
<proteinExistence type="inferred from homology"/>
<dbReference type="GO" id="GO:0006310">
    <property type="term" value="P:DNA recombination"/>
    <property type="evidence" value="ECO:0007669"/>
    <property type="project" value="UniProtKB-KW"/>
</dbReference>
<dbReference type="Pfam" id="PF13102">
    <property type="entry name" value="Phage_int_SAM_5"/>
    <property type="match status" value="1"/>
</dbReference>
<dbReference type="EMBL" id="AFAR01000188">
    <property type="protein sequence ID" value="EGF26339.1"/>
    <property type="molecule type" value="Genomic_DNA"/>
</dbReference>
<sequence length="359" mass="40560">MLAFMRAYIKSRTDWKKPENYRQAVDHLEAYLGKDAPLSSLVKGDVERWQRWMINEAKGPKLSPNTAGQNVKRCRQMMRQAVDDNLIESNPFVGVKIDLRSDTSKNRFISADQATAIMEACPDQEWRVIFGLCRYAGLRCPSEVLRLRWSDIHWDRGRFKVTAPKTERYGKGTRIVPLFREVRTELDALFSIVGPGLECAADSYVIQRYRCSEANLRTTYNKIVERAGIAVYPKPFMALRASRRTELERSGKHKNYVLNDWFGHSGAIAETHYLSVTEDDFLDALADEPASNRPSTDLEGTQEGTSVDSAGSSADQEQPKKANDCEPEMAGEALGKANQYIRRDSNPQPSVPKTDALSN</sequence>
<dbReference type="SUPFAM" id="SSF56349">
    <property type="entry name" value="DNA breaking-rejoining enzymes"/>
    <property type="match status" value="1"/>
</dbReference>
<gene>
    <name evidence="9" type="ORF">RBWH47_04964</name>
</gene>
<evidence type="ECO:0000256" key="4">
    <source>
        <dbReference type="ARBA" id="ARBA00023172"/>
    </source>
</evidence>
<dbReference type="PANTHER" id="PTHR30349">
    <property type="entry name" value="PHAGE INTEGRASE-RELATED"/>
    <property type="match status" value="1"/>
</dbReference>
<dbReference type="AlphaFoldDB" id="F2AVI1"/>
<keyword evidence="4" id="KW-0233">DNA recombination</keyword>
<accession>F2AVI1</accession>
<dbReference type="Proteomes" id="UP000006222">
    <property type="component" value="Unassembled WGS sequence"/>
</dbReference>
<dbReference type="InterPro" id="IPR044068">
    <property type="entry name" value="CB"/>
</dbReference>
<keyword evidence="3 5" id="KW-0238">DNA-binding</keyword>
<protein>
    <submittedName>
        <fullName evidence="9">Site-specific recombinase, phage integrase family protein</fullName>
    </submittedName>
</protein>
<dbReference type="InterPro" id="IPR010998">
    <property type="entry name" value="Integrase_recombinase_N"/>
</dbReference>
<evidence type="ECO:0000259" key="7">
    <source>
        <dbReference type="PROSITE" id="PS51898"/>
    </source>
</evidence>